<evidence type="ECO:0000313" key="4">
    <source>
        <dbReference type="Proteomes" id="UP000189733"/>
    </source>
</evidence>
<protein>
    <submittedName>
        <fullName evidence="3">Biotin transport system substrate-specific component</fullName>
    </submittedName>
</protein>
<dbReference type="GO" id="GO:0015225">
    <property type="term" value="F:biotin transmembrane transporter activity"/>
    <property type="evidence" value="ECO:0007669"/>
    <property type="project" value="InterPro"/>
</dbReference>
<feature type="transmembrane region" description="Helical" evidence="2">
    <location>
        <begin position="41"/>
        <end position="58"/>
    </location>
</feature>
<feature type="transmembrane region" description="Helical" evidence="2">
    <location>
        <begin position="16"/>
        <end position="34"/>
    </location>
</feature>
<evidence type="ECO:0000313" key="3">
    <source>
        <dbReference type="EMBL" id="SKA74847.1"/>
    </source>
</evidence>
<dbReference type="STRING" id="1121442.SAMN02745702_02053"/>
<dbReference type="Pfam" id="PF02632">
    <property type="entry name" value="BioY"/>
    <property type="match status" value="1"/>
</dbReference>
<evidence type="ECO:0000256" key="2">
    <source>
        <dbReference type="SAM" id="Phobius"/>
    </source>
</evidence>
<evidence type="ECO:0000256" key="1">
    <source>
        <dbReference type="ARBA" id="ARBA00010692"/>
    </source>
</evidence>
<dbReference type="InterPro" id="IPR003784">
    <property type="entry name" value="BioY"/>
</dbReference>
<comment type="similarity">
    <text evidence="1">Belongs to the BioY family.</text>
</comment>
<feature type="transmembrane region" description="Helical" evidence="2">
    <location>
        <begin position="93"/>
        <end position="110"/>
    </location>
</feature>
<reference evidence="3 4" key="1">
    <citation type="submission" date="2017-02" db="EMBL/GenBank/DDBJ databases">
        <authorList>
            <person name="Peterson S.W."/>
        </authorList>
    </citation>
    <scope>NUCLEOTIDE SEQUENCE [LARGE SCALE GENOMIC DNA]</scope>
    <source>
        <strain evidence="3 4">DSM 18034</strain>
    </source>
</reference>
<keyword evidence="2" id="KW-1133">Transmembrane helix</keyword>
<dbReference type="Gene3D" id="1.10.1760.20">
    <property type="match status" value="1"/>
</dbReference>
<dbReference type="EMBL" id="FUYA01000006">
    <property type="protein sequence ID" value="SKA74847.1"/>
    <property type="molecule type" value="Genomic_DNA"/>
</dbReference>
<name>A0A1T4WCD8_9BACT</name>
<keyword evidence="4" id="KW-1185">Reference proteome</keyword>
<dbReference type="PANTHER" id="PTHR34295:SF1">
    <property type="entry name" value="BIOTIN TRANSPORTER BIOY"/>
    <property type="match status" value="1"/>
</dbReference>
<feature type="transmembrane region" description="Helical" evidence="2">
    <location>
        <begin position="122"/>
        <end position="141"/>
    </location>
</feature>
<sequence>MSTPAGLESLEQLHRLIWSAIFAACIAVGAVLHYQQFPIPLTLQSFFVMLAGFSLGAAPALTSVGFYLFSGALGLAVFTMAPAGSACLSGPTGGYLVGLLPLALMCGLAARHHHGPEWTLGLFYGLLGLIAMHSIGAWQFARMEGYSYLGLIRQLLLPYLFPELCKLVAALCVSQAMHQLGFFRVATSREPEDWHQSFVFIHKKGQSK</sequence>
<proteinExistence type="inferred from homology"/>
<dbReference type="OrthoDB" id="9803495at2"/>
<dbReference type="PANTHER" id="PTHR34295">
    <property type="entry name" value="BIOTIN TRANSPORTER BIOY"/>
    <property type="match status" value="1"/>
</dbReference>
<gene>
    <name evidence="3" type="ORF">SAMN02745702_02053</name>
</gene>
<dbReference type="Proteomes" id="UP000189733">
    <property type="component" value="Unassembled WGS sequence"/>
</dbReference>
<dbReference type="AlphaFoldDB" id="A0A1T4WCD8"/>
<keyword evidence="2" id="KW-0812">Transmembrane</keyword>
<keyword evidence="2" id="KW-0472">Membrane</keyword>
<accession>A0A1T4WCD8</accession>
<dbReference type="RefSeq" id="WP_078685330.1">
    <property type="nucleotide sequence ID" value="NZ_FUYA01000006.1"/>
</dbReference>
<dbReference type="GO" id="GO:0005886">
    <property type="term" value="C:plasma membrane"/>
    <property type="evidence" value="ECO:0007669"/>
    <property type="project" value="InterPro"/>
</dbReference>
<organism evidence="3 4">
    <name type="scientific">Desulfobaculum bizertense DSM 18034</name>
    <dbReference type="NCBI Taxonomy" id="1121442"/>
    <lineage>
        <taxon>Bacteria</taxon>
        <taxon>Pseudomonadati</taxon>
        <taxon>Thermodesulfobacteriota</taxon>
        <taxon>Desulfovibrionia</taxon>
        <taxon>Desulfovibrionales</taxon>
        <taxon>Desulfovibrionaceae</taxon>
        <taxon>Desulfobaculum</taxon>
    </lineage>
</organism>